<evidence type="ECO:0000313" key="2">
    <source>
        <dbReference type="Proteomes" id="UP001162162"/>
    </source>
</evidence>
<protein>
    <submittedName>
        <fullName evidence="1">Uncharacterized protein</fullName>
    </submittedName>
</protein>
<gene>
    <name evidence="1" type="ORF">NQ318_004318</name>
</gene>
<dbReference type="EMBL" id="JAPWTK010000051">
    <property type="protein sequence ID" value="KAJ8954025.1"/>
    <property type="molecule type" value="Genomic_DNA"/>
</dbReference>
<dbReference type="AlphaFoldDB" id="A0AAV8YTM0"/>
<evidence type="ECO:0000313" key="1">
    <source>
        <dbReference type="EMBL" id="KAJ8954025.1"/>
    </source>
</evidence>
<proteinExistence type="predicted"/>
<name>A0AAV8YTM0_9CUCU</name>
<sequence length="20" mass="2330">MSVKRFFLVAFDKKKETASP</sequence>
<reference evidence="1" key="1">
    <citation type="journal article" date="2023" name="Insect Mol. Biol.">
        <title>Genome sequencing provides insights into the evolution of gene families encoding plant cell wall-degrading enzymes in longhorned beetles.</title>
        <authorList>
            <person name="Shin N.R."/>
            <person name="Okamura Y."/>
            <person name="Kirsch R."/>
            <person name="Pauchet Y."/>
        </authorList>
    </citation>
    <scope>NUCLEOTIDE SEQUENCE</scope>
    <source>
        <strain evidence="1">AMC_N1</strain>
    </source>
</reference>
<accession>A0AAV8YTM0</accession>
<comment type="caution">
    <text evidence="1">The sequence shown here is derived from an EMBL/GenBank/DDBJ whole genome shotgun (WGS) entry which is preliminary data.</text>
</comment>
<dbReference type="Proteomes" id="UP001162162">
    <property type="component" value="Unassembled WGS sequence"/>
</dbReference>
<keyword evidence="2" id="KW-1185">Reference proteome</keyword>
<organism evidence="1 2">
    <name type="scientific">Aromia moschata</name>
    <dbReference type="NCBI Taxonomy" id="1265417"/>
    <lineage>
        <taxon>Eukaryota</taxon>
        <taxon>Metazoa</taxon>
        <taxon>Ecdysozoa</taxon>
        <taxon>Arthropoda</taxon>
        <taxon>Hexapoda</taxon>
        <taxon>Insecta</taxon>
        <taxon>Pterygota</taxon>
        <taxon>Neoptera</taxon>
        <taxon>Endopterygota</taxon>
        <taxon>Coleoptera</taxon>
        <taxon>Polyphaga</taxon>
        <taxon>Cucujiformia</taxon>
        <taxon>Chrysomeloidea</taxon>
        <taxon>Cerambycidae</taxon>
        <taxon>Cerambycinae</taxon>
        <taxon>Callichromatini</taxon>
        <taxon>Aromia</taxon>
    </lineage>
</organism>